<keyword evidence="2" id="KW-1185">Reference proteome</keyword>
<evidence type="ECO:0000313" key="1">
    <source>
        <dbReference type="EMBL" id="PVD28986.1"/>
    </source>
</evidence>
<comment type="caution">
    <text evidence="1">The sequence shown here is derived from an EMBL/GenBank/DDBJ whole genome shotgun (WGS) entry which is preliminary data.</text>
</comment>
<gene>
    <name evidence="1" type="ORF">C0Q70_11583</name>
</gene>
<sequence>MYINLVSTDYPQTVLEGTLAINDPARSPFQTKTNELDINSICTIGANEDTNQVYLMEKNGLFSISFGVYEEGGRKSKTSTWEFECNDNNVELAPYPQQVCGNLTEDVVKNIRKDMDFSQDNEVYMYYVLNNKAIAQTSEVCKYLEETFTTGRCKAREALAVHLCYRVVYSGFIYKKLLRFGTDPKYVWKACIDYVCSDFTDQVTCEYLGEALDEVKKPSDTIAKKIEENNCYPGFHGFCQGVIDFPPYKSRAQLTNMASRVECTAIKLLWRLPLKMFIFSILVASILLMYTQAQIQCGLEKGKRLDTFSEDTDRLKIPCKYNAVRQTCGRYFINVTPGNDIRSDTGEYYVDTMWVSVTDTETKQTWEGRTSTKIAQKAISDPARSPFNTKTNQLDINSICTTGTNEDTNQVYLIEKNGLFSISFGVYEEGGRKSKTSTWDFECNDSNVELVPYPEQACGNLTEDVVKNIRKDMDFSQDNEVYMYYVLNNKPIAQTSAICKSLEDIFANDRCGDREALAIHSCYKIVYSGPIYKKLLRFGTDPKTVWKACIDYVCSDFTDQVTCEYLGEALDEVKKPSDLIAKKIEENNCYAGYNPL</sequence>
<dbReference type="AlphaFoldDB" id="A0A2T7P6H0"/>
<name>A0A2T7P6H0_POMCA</name>
<organism evidence="1 2">
    <name type="scientific">Pomacea canaliculata</name>
    <name type="common">Golden apple snail</name>
    <dbReference type="NCBI Taxonomy" id="400727"/>
    <lineage>
        <taxon>Eukaryota</taxon>
        <taxon>Metazoa</taxon>
        <taxon>Spiralia</taxon>
        <taxon>Lophotrochozoa</taxon>
        <taxon>Mollusca</taxon>
        <taxon>Gastropoda</taxon>
        <taxon>Caenogastropoda</taxon>
        <taxon>Architaenioglossa</taxon>
        <taxon>Ampullarioidea</taxon>
        <taxon>Ampullariidae</taxon>
        <taxon>Pomacea</taxon>
    </lineage>
</organism>
<reference evidence="1 2" key="1">
    <citation type="submission" date="2018-04" db="EMBL/GenBank/DDBJ databases">
        <title>The genome of golden apple snail Pomacea canaliculata provides insight into stress tolerance and invasive adaptation.</title>
        <authorList>
            <person name="Liu C."/>
            <person name="Liu B."/>
            <person name="Ren Y."/>
            <person name="Zhang Y."/>
            <person name="Wang H."/>
            <person name="Li S."/>
            <person name="Jiang F."/>
            <person name="Yin L."/>
            <person name="Zhang G."/>
            <person name="Qian W."/>
            <person name="Fan W."/>
        </authorList>
    </citation>
    <scope>NUCLEOTIDE SEQUENCE [LARGE SCALE GENOMIC DNA]</scope>
    <source>
        <strain evidence="1">SZHN2017</strain>
        <tissue evidence="1">Muscle</tissue>
    </source>
</reference>
<dbReference type="Proteomes" id="UP000245119">
    <property type="component" value="Linkage Group LG6"/>
</dbReference>
<accession>A0A2T7P6H0</accession>
<protein>
    <submittedName>
        <fullName evidence="1">Uncharacterized protein</fullName>
    </submittedName>
</protein>
<dbReference type="EMBL" id="PZQS01000006">
    <property type="protein sequence ID" value="PVD28986.1"/>
    <property type="molecule type" value="Genomic_DNA"/>
</dbReference>
<proteinExistence type="predicted"/>
<evidence type="ECO:0000313" key="2">
    <source>
        <dbReference type="Proteomes" id="UP000245119"/>
    </source>
</evidence>